<evidence type="ECO:0000256" key="3">
    <source>
        <dbReference type="SAM" id="MobiDB-lite"/>
    </source>
</evidence>
<dbReference type="InterPro" id="IPR002048">
    <property type="entry name" value="EF_hand_dom"/>
</dbReference>
<dbReference type="Proteomes" id="UP001438707">
    <property type="component" value="Unassembled WGS sequence"/>
</dbReference>
<dbReference type="EMBL" id="JALJOS010000065">
    <property type="protein sequence ID" value="KAK9817537.1"/>
    <property type="molecule type" value="Genomic_DNA"/>
</dbReference>
<dbReference type="GO" id="GO:0005509">
    <property type="term" value="F:calcium ion binding"/>
    <property type="evidence" value="ECO:0007669"/>
    <property type="project" value="InterPro"/>
</dbReference>
<evidence type="ECO:0000313" key="5">
    <source>
        <dbReference type="EMBL" id="KAK9817537.1"/>
    </source>
</evidence>
<keyword evidence="1" id="KW-0677">Repeat</keyword>
<evidence type="ECO:0000256" key="1">
    <source>
        <dbReference type="ARBA" id="ARBA00022737"/>
    </source>
</evidence>
<evidence type="ECO:0000313" key="6">
    <source>
        <dbReference type="Proteomes" id="UP001438707"/>
    </source>
</evidence>
<dbReference type="SMART" id="SM00054">
    <property type="entry name" value="EFh"/>
    <property type="match status" value="3"/>
</dbReference>
<comment type="caution">
    <text evidence="5">The sequence shown here is derived from an EMBL/GenBank/DDBJ whole genome shotgun (WGS) entry which is preliminary data.</text>
</comment>
<evidence type="ECO:0000256" key="2">
    <source>
        <dbReference type="ARBA" id="ARBA00022837"/>
    </source>
</evidence>
<protein>
    <recommendedName>
        <fullName evidence="4">EF-hand domain-containing protein</fullName>
    </recommendedName>
</protein>
<dbReference type="InterPro" id="IPR018247">
    <property type="entry name" value="EF_Hand_1_Ca_BS"/>
</dbReference>
<dbReference type="PROSITE" id="PS50222">
    <property type="entry name" value="EF_HAND_2"/>
    <property type="match status" value="3"/>
</dbReference>
<dbReference type="Gene3D" id="1.10.238.10">
    <property type="entry name" value="EF-hand"/>
    <property type="match status" value="2"/>
</dbReference>
<dbReference type="AlphaFoldDB" id="A0AAW1Q9F2"/>
<evidence type="ECO:0000259" key="4">
    <source>
        <dbReference type="PROSITE" id="PS50222"/>
    </source>
</evidence>
<sequence>MEAGEAEPTDEDLQKEWPYLSRQQMEDLREAFEMFDKRKAGAFTSEDLHKALKDLGEGTSAKDIDAIIAGLDTDGDGVIDFAQFVLVMMHNVRKANPEKDLEGVFSVFDKSGNGMIQTDDLRNAIKSMGSPELSEDDMAVALGMVEQKEGQIDYNEFLRIIMSPDLPKPSSRRIQTAESDAGDRVLSNASSFNQSFKEMAVSGSQDRPSADGIGGQAISAIHGGSLNQSRGLTDSVRELRGSYSGQEIQPAESAESAHCALTHSKSSKKRAVLASDQQKMASLWSN</sequence>
<dbReference type="SUPFAM" id="SSF47473">
    <property type="entry name" value="EF-hand"/>
    <property type="match status" value="1"/>
</dbReference>
<proteinExistence type="predicted"/>
<feature type="region of interest" description="Disordered" evidence="3">
    <location>
        <begin position="242"/>
        <end position="273"/>
    </location>
</feature>
<dbReference type="PROSITE" id="PS00018">
    <property type="entry name" value="EF_HAND_1"/>
    <property type="match status" value="1"/>
</dbReference>
<feature type="domain" description="EF-hand" evidence="4">
    <location>
        <begin position="59"/>
        <end position="94"/>
    </location>
</feature>
<dbReference type="Pfam" id="PF13499">
    <property type="entry name" value="EF-hand_7"/>
    <property type="match status" value="1"/>
</dbReference>
<feature type="domain" description="EF-hand" evidence="4">
    <location>
        <begin position="96"/>
        <end position="131"/>
    </location>
</feature>
<accession>A0AAW1Q9F2</accession>
<organism evidence="5 6">
    <name type="scientific">Apatococcus lobatus</name>
    <dbReference type="NCBI Taxonomy" id="904363"/>
    <lineage>
        <taxon>Eukaryota</taxon>
        <taxon>Viridiplantae</taxon>
        <taxon>Chlorophyta</taxon>
        <taxon>core chlorophytes</taxon>
        <taxon>Trebouxiophyceae</taxon>
        <taxon>Chlorellales</taxon>
        <taxon>Chlorellaceae</taxon>
        <taxon>Apatococcus</taxon>
    </lineage>
</organism>
<feature type="domain" description="EF-hand" evidence="4">
    <location>
        <begin position="23"/>
        <end position="58"/>
    </location>
</feature>
<name>A0AAW1Q9F2_9CHLO</name>
<dbReference type="PANTHER" id="PTHR23049">
    <property type="entry name" value="MYOSIN REGULATORY LIGHT CHAIN 2"/>
    <property type="match status" value="1"/>
</dbReference>
<keyword evidence="2" id="KW-0106">Calcium</keyword>
<reference evidence="5 6" key="1">
    <citation type="journal article" date="2024" name="Nat. Commun.">
        <title>Phylogenomics reveals the evolutionary origins of lichenization in chlorophyte algae.</title>
        <authorList>
            <person name="Puginier C."/>
            <person name="Libourel C."/>
            <person name="Otte J."/>
            <person name="Skaloud P."/>
            <person name="Haon M."/>
            <person name="Grisel S."/>
            <person name="Petersen M."/>
            <person name="Berrin J.G."/>
            <person name="Delaux P.M."/>
            <person name="Dal Grande F."/>
            <person name="Keller J."/>
        </authorList>
    </citation>
    <scope>NUCLEOTIDE SEQUENCE [LARGE SCALE GENOMIC DNA]</scope>
    <source>
        <strain evidence="5 6">SAG 2145</strain>
    </source>
</reference>
<dbReference type="InterPro" id="IPR011992">
    <property type="entry name" value="EF-hand-dom_pair"/>
</dbReference>
<gene>
    <name evidence="5" type="ORF">WJX74_000724</name>
</gene>
<dbReference type="FunFam" id="1.10.238.10:FF:000001">
    <property type="entry name" value="Calmodulin 1"/>
    <property type="match status" value="1"/>
</dbReference>
<dbReference type="Pfam" id="PF13405">
    <property type="entry name" value="EF-hand_6"/>
    <property type="match status" value="1"/>
</dbReference>
<keyword evidence="6" id="KW-1185">Reference proteome</keyword>
<dbReference type="InterPro" id="IPR050403">
    <property type="entry name" value="Myosin_RLC"/>
</dbReference>
<dbReference type="CDD" id="cd00051">
    <property type="entry name" value="EFh"/>
    <property type="match status" value="1"/>
</dbReference>